<keyword evidence="3" id="KW-1185">Reference proteome</keyword>
<gene>
    <name evidence="2" type="ORF">ACFQO1_11715</name>
</gene>
<keyword evidence="1" id="KW-0812">Transmembrane</keyword>
<feature type="transmembrane region" description="Helical" evidence="1">
    <location>
        <begin position="186"/>
        <end position="207"/>
    </location>
</feature>
<feature type="transmembrane region" description="Helical" evidence="1">
    <location>
        <begin position="213"/>
        <end position="233"/>
    </location>
</feature>
<sequence length="303" mass="34798">MEENQLAHTNSSSQVSTAARIESVCANCKRPLATSDRFCNDCGAKVIDKRLTMGFLFTEAKESFFSLDSNRPLLTFIHLFTRPEEVIGGYINGVRRKYINAFGYFTIAITLSSFFYFVIFKLYPNAFDALYANQDFSDPQIQMQQEIQRTIFEYQSVIFFVAIPFLALLSRLVFLKNKRYNFAEHLIINLYGYAQVSIVSIMVYSLTAWSPEIFRIAIFSAFAIQLGYYFYILKRLFEISWKKMIIKTLVFLAILVPIYIGVSILVFAILAITGAIDFQEMIEAERAKRAVSYIASSVINWTS</sequence>
<comment type="caution">
    <text evidence="2">The sequence shown here is derived from an EMBL/GenBank/DDBJ whole genome shotgun (WGS) entry which is preliminary data.</text>
</comment>
<protein>
    <submittedName>
        <fullName evidence="2">DUF3667 domain-containing protein</fullName>
    </submittedName>
</protein>
<feature type="transmembrane region" description="Helical" evidence="1">
    <location>
        <begin position="101"/>
        <end position="123"/>
    </location>
</feature>
<keyword evidence="1" id="KW-1133">Transmembrane helix</keyword>
<evidence type="ECO:0000313" key="2">
    <source>
        <dbReference type="EMBL" id="MFC7358358.1"/>
    </source>
</evidence>
<dbReference type="Pfam" id="PF12412">
    <property type="entry name" value="DUF3667"/>
    <property type="match status" value="1"/>
</dbReference>
<dbReference type="RefSeq" id="WP_380218319.1">
    <property type="nucleotide sequence ID" value="NZ_JBHTBN010000006.1"/>
</dbReference>
<dbReference type="InterPro" id="IPR022134">
    <property type="entry name" value="DUF3667"/>
</dbReference>
<organism evidence="2 3">
    <name type="scientific">Jejudonia soesokkakensis</name>
    <dbReference type="NCBI Taxonomy" id="1323432"/>
    <lineage>
        <taxon>Bacteria</taxon>
        <taxon>Pseudomonadati</taxon>
        <taxon>Bacteroidota</taxon>
        <taxon>Flavobacteriia</taxon>
        <taxon>Flavobacteriales</taxon>
        <taxon>Flavobacteriaceae</taxon>
        <taxon>Jejudonia</taxon>
    </lineage>
</organism>
<feature type="transmembrane region" description="Helical" evidence="1">
    <location>
        <begin position="245"/>
        <end position="272"/>
    </location>
</feature>
<dbReference type="EMBL" id="JBHTBN010000006">
    <property type="protein sequence ID" value="MFC7358358.1"/>
    <property type="molecule type" value="Genomic_DNA"/>
</dbReference>
<reference evidence="3" key="1">
    <citation type="journal article" date="2019" name="Int. J. Syst. Evol. Microbiol.">
        <title>The Global Catalogue of Microorganisms (GCM) 10K type strain sequencing project: providing services to taxonomists for standard genome sequencing and annotation.</title>
        <authorList>
            <consortium name="The Broad Institute Genomics Platform"/>
            <consortium name="The Broad Institute Genome Sequencing Center for Infectious Disease"/>
            <person name="Wu L."/>
            <person name="Ma J."/>
        </authorList>
    </citation>
    <scope>NUCLEOTIDE SEQUENCE [LARGE SCALE GENOMIC DNA]</scope>
    <source>
        <strain evidence="3">CGMCC 1.16306</strain>
    </source>
</reference>
<dbReference type="Proteomes" id="UP001596415">
    <property type="component" value="Unassembled WGS sequence"/>
</dbReference>
<name>A0ABW2MWV2_9FLAO</name>
<proteinExistence type="predicted"/>
<evidence type="ECO:0000256" key="1">
    <source>
        <dbReference type="SAM" id="Phobius"/>
    </source>
</evidence>
<feature type="transmembrane region" description="Helical" evidence="1">
    <location>
        <begin position="154"/>
        <end position="174"/>
    </location>
</feature>
<accession>A0ABW2MWV2</accession>
<evidence type="ECO:0000313" key="3">
    <source>
        <dbReference type="Proteomes" id="UP001596415"/>
    </source>
</evidence>
<keyword evidence="1" id="KW-0472">Membrane</keyword>